<dbReference type="Proteomes" id="UP001370348">
    <property type="component" value="Chromosome"/>
</dbReference>
<dbReference type="Pfam" id="PF13614">
    <property type="entry name" value="AAA_31"/>
    <property type="match status" value="1"/>
</dbReference>
<sequence length="406" mass="43628">MSELPTVVVLGASRERYARAKSALTGTAFVSRELGTLAMTKGRIVIVDLAGDLERGLRMVEEVRRVIANVQIIALAEDKDPDVILRAMRAGACEFALFREGQGLADVVKPLLRREAAARQGGTIVSLFPAKGGVGATTLAVNLACALCRKDARVLLVDLDRQLGDVLAFLDMAPRGSMADIVKNLHRLDRELLLSSLARHASGPFVVAQADALAQEDGEPVAPAQITALLQLAARHFDWVVCDGLRGFDESSVAVLDASNHVELVLTQDVIALRNAKYRLDLLQRLGYEKDKVGLVINRYHPRGSIDPGSMAENLGFEVRSTIADDPGAASAAMNRGIPLAEVAPRSKAVSDMTAFAARLSGAGEVERGGFFRALFRRLESPRPVTDSAEKKGEGYDVARRSPEAT</sequence>
<organism evidence="3 4">
    <name type="scientific">Pendulispora albinea</name>
    <dbReference type="NCBI Taxonomy" id="2741071"/>
    <lineage>
        <taxon>Bacteria</taxon>
        <taxon>Pseudomonadati</taxon>
        <taxon>Myxococcota</taxon>
        <taxon>Myxococcia</taxon>
        <taxon>Myxococcales</taxon>
        <taxon>Sorangiineae</taxon>
        <taxon>Pendulisporaceae</taxon>
        <taxon>Pendulispora</taxon>
    </lineage>
</organism>
<dbReference type="SUPFAM" id="SSF52540">
    <property type="entry name" value="P-loop containing nucleoside triphosphate hydrolases"/>
    <property type="match status" value="1"/>
</dbReference>
<dbReference type="Gene3D" id="3.40.50.300">
    <property type="entry name" value="P-loop containing nucleotide triphosphate hydrolases"/>
    <property type="match status" value="1"/>
</dbReference>
<dbReference type="InterPro" id="IPR050625">
    <property type="entry name" value="ParA/MinD_ATPase"/>
</dbReference>
<feature type="region of interest" description="Disordered" evidence="1">
    <location>
        <begin position="383"/>
        <end position="406"/>
    </location>
</feature>
<evidence type="ECO:0000313" key="4">
    <source>
        <dbReference type="Proteomes" id="UP001370348"/>
    </source>
</evidence>
<keyword evidence="4" id="KW-1185">Reference proteome</keyword>
<dbReference type="InterPro" id="IPR027417">
    <property type="entry name" value="P-loop_NTPase"/>
</dbReference>
<proteinExistence type="predicted"/>
<name>A0ABZ2LQS0_9BACT</name>
<evidence type="ECO:0000256" key="1">
    <source>
        <dbReference type="SAM" id="MobiDB-lite"/>
    </source>
</evidence>
<evidence type="ECO:0000259" key="2">
    <source>
        <dbReference type="Pfam" id="PF13614"/>
    </source>
</evidence>
<dbReference type="PANTHER" id="PTHR43384:SF13">
    <property type="entry name" value="SLR0110 PROTEIN"/>
    <property type="match status" value="1"/>
</dbReference>
<feature type="compositionally biased region" description="Basic and acidic residues" evidence="1">
    <location>
        <begin position="388"/>
        <end position="406"/>
    </location>
</feature>
<feature type="domain" description="AAA" evidence="2">
    <location>
        <begin position="123"/>
        <end position="163"/>
    </location>
</feature>
<gene>
    <name evidence="3" type="ORF">LZC94_30240</name>
</gene>
<dbReference type="Gene3D" id="3.40.50.2300">
    <property type="match status" value="1"/>
</dbReference>
<dbReference type="RefSeq" id="WP_394821740.1">
    <property type="nucleotide sequence ID" value="NZ_CP089984.1"/>
</dbReference>
<evidence type="ECO:0000313" key="3">
    <source>
        <dbReference type="EMBL" id="WXB12121.1"/>
    </source>
</evidence>
<protein>
    <submittedName>
        <fullName evidence="3">AAA family ATPase</fullName>
    </submittedName>
</protein>
<dbReference type="PANTHER" id="PTHR43384">
    <property type="entry name" value="SEPTUM SITE-DETERMINING PROTEIN MIND HOMOLOG, CHLOROPLASTIC-RELATED"/>
    <property type="match status" value="1"/>
</dbReference>
<accession>A0ABZ2LQS0</accession>
<reference evidence="3 4" key="1">
    <citation type="submission" date="2021-12" db="EMBL/GenBank/DDBJ databases">
        <title>Discovery of the Pendulisporaceae a myxobacterial family with distinct sporulation behavior and unique specialized metabolism.</title>
        <authorList>
            <person name="Garcia R."/>
            <person name="Popoff A."/>
            <person name="Bader C.D."/>
            <person name="Loehr J."/>
            <person name="Walesch S."/>
            <person name="Walt C."/>
            <person name="Boldt J."/>
            <person name="Bunk B."/>
            <person name="Haeckl F.J.F.P.J."/>
            <person name="Gunesch A.P."/>
            <person name="Birkelbach J."/>
            <person name="Nuebel U."/>
            <person name="Pietschmann T."/>
            <person name="Bach T."/>
            <person name="Mueller R."/>
        </authorList>
    </citation>
    <scope>NUCLEOTIDE SEQUENCE [LARGE SCALE GENOMIC DNA]</scope>
    <source>
        <strain evidence="3 4">MSr11954</strain>
    </source>
</reference>
<dbReference type="EMBL" id="CP089984">
    <property type="protein sequence ID" value="WXB12121.1"/>
    <property type="molecule type" value="Genomic_DNA"/>
</dbReference>
<dbReference type="InterPro" id="IPR025669">
    <property type="entry name" value="AAA_dom"/>
</dbReference>